<dbReference type="AlphaFoldDB" id="A0A6A4GYI2"/>
<sequence length="318" mass="34330">MSVLPPSGFQVSQISGPLVVAYTLNWGLFGTLSVQIYLYYLAFPTDRTAVKCVVYTIYILEIVQTVLVSHDAFAIFGYGFGNLESLTDMHLDWLTVPVMSGVVAFIGQAFYAYRILALSKSPFVPGFIVLISLTSSIAALMTGVYSFQAGNVIALELIPKTRIVVGIWCGGAALGDIIIAICMTYYLSQKDSGFADTHALVTKFIRLTIETGKQAAVALLNLVLFFACPGTGYYGALALCMPKLYANAVLTILNARFKILGGRATYISTSDAHDSVPTRIRFQIRTASSDAELGTLGSRRTNASLGAEIGRLGRVRRA</sequence>
<keyword evidence="1" id="KW-1133">Transmembrane helix</keyword>
<organism evidence="3 4">
    <name type="scientific">Gymnopus androsaceus JB14</name>
    <dbReference type="NCBI Taxonomy" id="1447944"/>
    <lineage>
        <taxon>Eukaryota</taxon>
        <taxon>Fungi</taxon>
        <taxon>Dikarya</taxon>
        <taxon>Basidiomycota</taxon>
        <taxon>Agaricomycotina</taxon>
        <taxon>Agaricomycetes</taxon>
        <taxon>Agaricomycetidae</taxon>
        <taxon>Agaricales</taxon>
        <taxon>Marasmiineae</taxon>
        <taxon>Omphalotaceae</taxon>
        <taxon>Gymnopus</taxon>
    </lineage>
</organism>
<feature type="domain" description="DUF6534" evidence="2">
    <location>
        <begin position="172"/>
        <end position="256"/>
    </location>
</feature>
<dbReference type="PANTHER" id="PTHR40465:SF1">
    <property type="entry name" value="DUF6534 DOMAIN-CONTAINING PROTEIN"/>
    <property type="match status" value="1"/>
</dbReference>
<feature type="transmembrane region" description="Helical" evidence="1">
    <location>
        <begin position="52"/>
        <end position="81"/>
    </location>
</feature>
<dbReference type="PANTHER" id="PTHR40465">
    <property type="entry name" value="CHROMOSOME 1, WHOLE GENOME SHOTGUN SEQUENCE"/>
    <property type="match status" value="1"/>
</dbReference>
<feature type="transmembrane region" description="Helical" evidence="1">
    <location>
        <begin position="123"/>
        <end position="145"/>
    </location>
</feature>
<evidence type="ECO:0000259" key="2">
    <source>
        <dbReference type="Pfam" id="PF20152"/>
    </source>
</evidence>
<keyword evidence="1" id="KW-0472">Membrane</keyword>
<dbReference type="Proteomes" id="UP000799118">
    <property type="component" value="Unassembled WGS sequence"/>
</dbReference>
<dbReference type="OrthoDB" id="2536347at2759"/>
<evidence type="ECO:0000256" key="1">
    <source>
        <dbReference type="SAM" id="Phobius"/>
    </source>
</evidence>
<keyword evidence="4" id="KW-1185">Reference proteome</keyword>
<accession>A0A6A4GYI2</accession>
<reference evidence="3" key="1">
    <citation type="journal article" date="2019" name="Environ. Microbiol.">
        <title>Fungal ecological strategies reflected in gene transcription - a case study of two litter decomposers.</title>
        <authorList>
            <person name="Barbi F."/>
            <person name="Kohler A."/>
            <person name="Barry K."/>
            <person name="Baskaran P."/>
            <person name="Daum C."/>
            <person name="Fauchery L."/>
            <person name="Ihrmark K."/>
            <person name="Kuo A."/>
            <person name="LaButti K."/>
            <person name="Lipzen A."/>
            <person name="Morin E."/>
            <person name="Grigoriev I.V."/>
            <person name="Henrissat B."/>
            <person name="Lindahl B."/>
            <person name="Martin F."/>
        </authorList>
    </citation>
    <scope>NUCLEOTIDE SEQUENCE</scope>
    <source>
        <strain evidence="3">JB14</strain>
    </source>
</reference>
<evidence type="ECO:0000313" key="3">
    <source>
        <dbReference type="EMBL" id="KAE9390526.1"/>
    </source>
</evidence>
<feature type="transmembrane region" description="Helical" evidence="1">
    <location>
        <begin position="93"/>
        <end position="111"/>
    </location>
</feature>
<protein>
    <recommendedName>
        <fullName evidence="2">DUF6534 domain-containing protein</fullName>
    </recommendedName>
</protein>
<feature type="transmembrane region" description="Helical" evidence="1">
    <location>
        <begin position="20"/>
        <end position="40"/>
    </location>
</feature>
<feature type="transmembrane region" description="Helical" evidence="1">
    <location>
        <begin position="165"/>
        <end position="187"/>
    </location>
</feature>
<dbReference type="Pfam" id="PF20152">
    <property type="entry name" value="DUF6534"/>
    <property type="match status" value="1"/>
</dbReference>
<dbReference type="EMBL" id="ML769655">
    <property type="protein sequence ID" value="KAE9390526.1"/>
    <property type="molecule type" value="Genomic_DNA"/>
</dbReference>
<gene>
    <name evidence="3" type="ORF">BT96DRAFT_1024511</name>
</gene>
<name>A0A6A4GYI2_9AGAR</name>
<keyword evidence="1" id="KW-0812">Transmembrane</keyword>
<evidence type="ECO:0000313" key="4">
    <source>
        <dbReference type="Proteomes" id="UP000799118"/>
    </source>
</evidence>
<feature type="transmembrane region" description="Helical" evidence="1">
    <location>
        <begin position="207"/>
        <end position="227"/>
    </location>
</feature>
<dbReference type="InterPro" id="IPR045339">
    <property type="entry name" value="DUF6534"/>
</dbReference>
<proteinExistence type="predicted"/>